<dbReference type="Gene3D" id="3.30.40.10">
    <property type="entry name" value="Zinc/RING finger domain, C3HC4 (zinc finger)"/>
    <property type="match status" value="1"/>
</dbReference>
<dbReference type="CDD" id="cd15546">
    <property type="entry name" value="PHD_PHF13_like"/>
    <property type="match status" value="1"/>
</dbReference>
<feature type="domain" description="Zinc finger PHD-type" evidence="7">
    <location>
        <begin position="110"/>
        <end position="154"/>
    </location>
</feature>
<dbReference type="SUPFAM" id="SSF57903">
    <property type="entry name" value="FYVE/PHD zinc finger"/>
    <property type="match status" value="1"/>
</dbReference>
<evidence type="ECO:0000256" key="2">
    <source>
        <dbReference type="ARBA" id="ARBA00022723"/>
    </source>
</evidence>
<keyword evidence="2" id="KW-0479">Metal-binding</keyword>
<feature type="region of interest" description="Disordered" evidence="6">
    <location>
        <begin position="58"/>
        <end position="102"/>
    </location>
</feature>
<comment type="subcellular location">
    <subcellularLocation>
        <location evidence="1">Nucleus</location>
    </subcellularLocation>
</comment>
<dbReference type="OMA" id="RPMIECT"/>
<feature type="compositionally biased region" description="Low complexity" evidence="6">
    <location>
        <begin position="75"/>
        <end position="87"/>
    </location>
</feature>
<evidence type="ECO:0000313" key="8">
    <source>
        <dbReference type="EMBL" id="KFM59214.1"/>
    </source>
</evidence>
<dbReference type="AlphaFoldDB" id="A0A087T275"/>
<evidence type="ECO:0000256" key="3">
    <source>
        <dbReference type="ARBA" id="ARBA00022771"/>
    </source>
</evidence>
<dbReference type="SMART" id="SM00249">
    <property type="entry name" value="PHD"/>
    <property type="match status" value="1"/>
</dbReference>
<evidence type="ECO:0000313" key="9">
    <source>
        <dbReference type="Proteomes" id="UP000054359"/>
    </source>
</evidence>
<dbReference type="PROSITE" id="PS01359">
    <property type="entry name" value="ZF_PHD_1"/>
    <property type="match status" value="1"/>
</dbReference>
<dbReference type="InterPro" id="IPR019787">
    <property type="entry name" value="Znf_PHD-finger"/>
</dbReference>
<dbReference type="PANTHER" id="PTHR14571:SF9">
    <property type="entry name" value="HISTONE-LYSINE N-METHYLTRANSFERASE SET-26-RELATED"/>
    <property type="match status" value="1"/>
</dbReference>
<dbReference type="GO" id="GO:0008270">
    <property type="term" value="F:zinc ion binding"/>
    <property type="evidence" value="ECO:0007669"/>
    <property type="project" value="UniProtKB-KW"/>
</dbReference>
<name>A0A087T275_STEMI</name>
<evidence type="ECO:0000256" key="4">
    <source>
        <dbReference type="ARBA" id="ARBA00022833"/>
    </source>
</evidence>
<dbReference type="Pfam" id="PF13831">
    <property type="entry name" value="PHD_2"/>
    <property type="match status" value="1"/>
</dbReference>
<reference evidence="8 9" key="1">
    <citation type="submission" date="2013-11" db="EMBL/GenBank/DDBJ databases">
        <title>Genome sequencing of Stegodyphus mimosarum.</title>
        <authorList>
            <person name="Bechsgaard J."/>
        </authorList>
    </citation>
    <scope>NUCLEOTIDE SEQUENCE [LARGE SCALE GENOMIC DNA]</scope>
</reference>
<keyword evidence="4" id="KW-0862">Zinc</keyword>
<dbReference type="InterPro" id="IPR019786">
    <property type="entry name" value="Zinc_finger_PHD-type_CS"/>
</dbReference>
<organism evidence="8 9">
    <name type="scientific">Stegodyphus mimosarum</name>
    <name type="common">African social velvet spider</name>
    <dbReference type="NCBI Taxonomy" id="407821"/>
    <lineage>
        <taxon>Eukaryota</taxon>
        <taxon>Metazoa</taxon>
        <taxon>Ecdysozoa</taxon>
        <taxon>Arthropoda</taxon>
        <taxon>Chelicerata</taxon>
        <taxon>Arachnida</taxon>
        <taxon>Araneae</taxon>
        <taxon>Araneomorphae</taxon>
        <taxon>Entelegynae</taxon>
        <taxon>Eresoidea</taxon>
        <taxon>Eresidae</taxon>
        <taxon>Stegodyphus</taxon>
    </lineage>
</organism>
<keyword evidence="5" id="KW-0539">Nucleus</keyword>
<feature type="non-terminal residue" evidence="8">
    <location>
        <position position="176"/>
    </location>
</feature>
<dbReference type="Proteomes" id="UP000054359">
    <property type="component" value="Unassembled WGS sequence"/>
</dbReference>
<dbReference type="PANTHER" id="PTHR14571">
    <property type="entry name" value="HISTONE-LYSINE N-METHYLTRANSFERASE SET-26-RELATED"/>
    <property type="match status" value="1"/>
</dbReference>
<dbReference type="OrthoDB" id="79252at2759"/>
<dbReference type="STRING" id="407821.A0A087T275"/>
<dbReference type="InterPro" id="IPR013083">
    <property type="entry name" value="Znf_RING/FYVE/PHD"/>
</dbReference>
<accession>A0A087T275</accession>
<dbReference type="EMBL" id="KK113055">
    <property type="protein sequence ID" value="KFM59214.1"/>
    <property type="molecule type" value="Genomic_DNA"/>
</dbReference>
<gene>
    <name evidence="8" type="ORF">X975_05076</name>
</gene>
<dbReference type="InterPro" id="IPR001965">
    <property type="entry name" value="Znf_PHD"/>
</dbReference>
<dbReference type="GO" id="GO:0005634">
    <property type="term" value="C:nucleus"/>
    <property type="evidence" value="ECO:0007669"/>
    <property type="project" value="UniProtKB-SubCell"/>
</dbReference>
<keyword evidence="9" id="KW-1185">Reference proteome</keyword>
<keyword evidence="3" id="KW-0863">Zinc-finger</keyword>
<evidence type="ECO:0000259" key="7">
    <source>
        <dbReference type="SMART" id="SM00249"/>
    </source>
</evidence>
<protein>
    <submittedName>
        <fullName evidence="8">PHD finger protein 13</fullName>
    </submittedName>
</protein>
<evidence type="ECO:0000256" key="5">
    <source>
        <dbReference type="ARBA" id="ARBA00023242"/>
    </source>
</evidence>
<dbReference type="InterPro" id="IPR011011">
    <property type="entry name" value="Znf_FYVE_PHD"/>
</dbReference>
<evidence type="ECO:0000256" key="6">
    <source>
        <dbReference type="SAM" id="MobiDB-lite"/>
    </source>
</evidence>
<evidence type="ECO:0000256" key="1">
    <source>
        <dbReference type="ARBA" id="ARBA00004123"/>
    </source>
</evidence>
<sequence>MFDSRRHLDMEDFFQNTKAKWGDSDEEASGKEQRTTNQFLLFCDLILKYEKYKPHKEEMDNSVYSPSSSERTNDSFSSESNSSFSSNGIANEDRKTPNSDTDDDSWDLITCHCMKPFAGRPMIECTMCETWLHMSCAKIRRNNIPDVFICQFCREAKRSKRRSERIRSDDRRLLSA</sequence>
<proteinExistence type="predicted"/>